<sequence length="108" mass="12602">MLETSLYARVQEEIRSAQLCHRTKIGDAVDTPKIGAVTDGIPRDVKRTTERPPKRWSDFFTRALNVKNAGPLVPEAMTIHCPTLARDRNEWRRYWLPLEEIDDQRDDR</sequence>
<dbReference type="WBParaSite" id="HCON_00048260-00001">
    <property type="protein sequence ID" value="HCON_00048260-00001"/>
    <property type="gene ID" value="HCON_00048260"/>
</dbReference>
<keyword evidence="1" id="KW-1185">Reference proteome</keyword>
<proteinExistence type="predicted"/>
<dbReference type="AlphaFoldDB" id="A0A7I4Y3K8"/>
<reference evidence="2" key="1">
    <citation type="submission" date="2020-12" db="UniProtKB">
        <authorList>
            <consortium name="WormBaseParasite"/>
        </authorList>
    </citation>
    <scope>IDENTIFICATION</scope>
    <source>
        <strain evidence="2">MHco3</strain>
    </source>
</reference>
<evidence type="ECO:0000313" key="2">
    <source>
        <dbReference type="WBParaSite" id="HCON_00048260-00001"/>
    </source>
</evidence>
<dbReference type="Proteomes" id="UP000025227">
    <property type="component" value="Unplaced"/>
</dbReference>
<accession>A0A7I4Y3K8</accession>
<organism evidence="1 2">
    <name type="scientific">Haemonchus contortus</name>
    <name type="common">Barber pole worm</name>
    <dbReference type="NCBI Taxonomy" id="6289"/>
    <lineage>
        <taxon>Eukaryota</taxon>
        <taxon>Metazoa</taxon>
        <taxon>Ecdysozoa</taxon>
        <taxon>Nematoda</taxon>
        <taxon>Chromadorea</taxon>
        <taxon>Rhabditida</taxon>
        <taxon>Rhabditina</taxon>
        <taxon>Rhabditomorpha</taxon>
        <taxon>Strongyloidea</taxon>
        <taxon>Trichostrongylidae</taxon>
        <taxon>Haemonchus</taxon>
    </lineage>
</organism>
<protein>
    <submittedName>
        <fullName evidence="2">Uncharacterized protein</fullName>
    </submittedName>
</protein>
<evidence type="ECO:0000313" key="1">
    <source>
        <dbReference type="Proteomes" id="UP000025227"/>
    </source>
</evidence>
<name>A0A7I4Y3K8_HAECO</name>